<keyword evidence="3" id="KW-1185">Reference proteome</keyword>
<name>A0A8W8IC34_MAGGI</name>
<organism evidence="2 3">
    <name type="scientific">Magallana gigas</name>
    <name type="common">Pacific oyster</name>
    <name type="synonym">Crassostrea gigas</name>
    <dbReference type="NCBI Taxonomy" id="29159"/>
    <lineage>
        <taxon>Eukaryota</taxon>
        <taxon>Metazoa</taxon>
        <taxon>Spiralia</taxon>
        <taxon>Lophotrochozoa</taxon>
        <taxon>Mollusca</taxon>
        <taxon>Bivalvia</taxon>
        <taxon>Autobranchia</taxon>
        <taxon>Pteriomorphia</taxon>
        <taxon>Ostreida</taxon>
        <taxon>Ostreoidea</taxon>
        <taxon>Ostreidae</taxon>
        <taxon>Magallana</taxon>
    </lineage>
</organism>
<dbReference type="AlphaFoldDB" id="A0A8W8IC34"/>
<evidence type="ECO:0000313" key="2">
    <source>
        <dbReference type="EnsemblMetazoa" id="G13338.1:cds"/>
    </source>
</evidence>
<protein>
    <recommendedName>
        <fullName evidence="1">DUF4209 domain-containing protein</fullName>
    </recommendedName>
</protein>
<reference evidence="2" key="1">
    <citation type="submission" date="2022-08" db="UniProtKB">
        <authorList>
            <consortium name="EnsemblMetazoa"/>
        </authorList>
    </citation>
    <scope>IDENTIFICATION</scope>
    <source>
        <strain evidence="2">05x7-T-G4-1.051#20</strain>
    </source>
</reference>
<dbReference type="PANTHER" id="PTHR31701:SF2">
    <property type="entry name" value="ENDOPLASMIC RETICULUM MEMBRANE-ASSOCIATED RNA DEGRADATION PROTEIN"/>
    <property type="match status" value="1"/>
</dbReference>
<dbReference type="Proteomes" id="UP000005408">
    <property type="component" value="Unassembled WGS sequence"/>
</dbReference>
<sequence>MECLQLKTCLSRKVHFLIVEAGRSRKKMEEGVSSCLTSEGFIHWEQARCYLSEMTITDGYDYFLSCVESLSPVFFEVEEHLLSKQQEEIWMKHKIYLEWIPEPHLSAVEDSLNFLNSPNPSHHILALQLMSSILERTLGDVFENESSSQCPSLLKDILNSEEINQVFGKHVVQILRALMGPPTSLNLRNVVWHGFPNIGEIPRRYGCFLYLTLPSLGKVLQEKGKGIQTHRQLMKLRLKVDNTCDIPDLIPQIPLVKELIEVTQPFHSRQALLQCSLELMAERRYTYAVALLLPQLEHILRLMFASVNNCSERVLTAESNTLYTTLDEIFEKYLPNGDVNKISEALGESLMDLLFDLMIYPEGPRVRDKVSHGEANLQDIPESLALAVLVAVVMVMWKCSKFTTSNENELIKELAIFESQYCSAFHPMSIIKQKIVQILDIVAKLPDAMQYDETLSLKVLSPTFELCKEDREMFEEIQSVTEDLVLFICQDWDIQLTPEEINKCLFQVFSDGKAMIMGKLCLKEKLSTLYRFSANQQISQASNSHISGRTGACLAEIAGLLTRVLTELECMIVQVLSALRSRQEQLEKRLLRSRQRDNLMRLIRGCPFFYHCVHFVLLVCSWKLLTLNKQTGPKLLRFLKQLLQFVENLRTFTSSDKNKWTECVSLYREFIPKVKVTLSDLMNTPTSRK</sequence>
<accession>A0A8W8IC34</accession>
<dbReference type="Pfam" id="PF13910">
    <property type="entry name" value="DUF4209"/>
    <property type="match status" value="1"/>
</dbReference>
<evidence type="ECO:0000259" key="1">
    <source>
        <dbReference type="Pfam" id="PF13910"/>
    </source>
</evidence>
<proteinExistence type="predicted"/>
<evidence type="ECO:0000313" key="3">
    <source>
        <dbReference type="Proteomes" id="UP000005408"/>
    </source>
</evidence>
<dbReference type="InterPro" id="IPR039635">
    <property type="entry name" value="ERMARD"/>
</dbReference>
<dbReference type="PANTHER" id="PTHR31701">
    <property type="entry name" value="ENDOPLASMIC RETICULUM MEMBRANE-ASSOCIATED RNA DEGRADATION PROTEIN"/>
    <property type="match status" value="1"/>
</dbReference>
<feature type="domain" description="DUF4209" evidence="1">
    <location>
        <begin position="135"/>
        <end position="213"/>
    </location>
</feature>
<dbReference type="InterPro" id="IPR025209">
    <property type="entry name" value="DUF4209"/>
</dbReference>
<dbReference type="EnsemblMetazoa" id="G13338.1">
    <property type="protein sequence ID" value="G13338.1:cds"/>
    <property type="gene ID" value="G13338"/>
</dbReference>